<dbReference type="Proteomes" id="UP000199699">
    <property type="component" value="Unassembled WGS sequence"/>
</dbReference>
<dbReference type="InterPro" id="IPR024053">
    <property type="entry name" value="VHL_beta_dom"/>
</dbReference>
<dbReference type="InterPro" id="IPR037140">
    <property type="entry name" value="VHL_beta_dom_sf"/>
</dbReference>
<protein>
    <submittedName>
        <fullName evidence="4">von Hippel-Lindau disease tumour suppressor protein</fullName>
    </submittedName>
</protein>
<feature type="region of interest" description="Disordered" evidence="1">
    <location>
        <begin position="40"/>
        <end position="133"/>
    </location>
</feature>
<reference evidence="4 5" key="1">
    <citation type="submission" date="2016-06" db="EMBL/GenBank/DDBJ databases">
        <authorList>
            <person name="Kjaerup R.B."/>
            <person name="Dalgaard T.S."/>
            <person name="Juul-Madsen H.R."/>
        </authorList>
    </citation>
    <scope>NUCLEOTIDE SEQUENCE [LARGE SCALE GENOMIC DNA]</scope>
    <source>
        <strain evidence="4 5">DSM 43818</strain>
    </source>
</reference>
<feature type="domain" description="von Hippel-Lindau disease tumour suppressor beta" evidence="3">
    <location>
        <begin position="124"/>
        <end position="182"/>
    </location>
</feature>
<dbReference type="STRING" id="145857.GA0070616_2939"/>
<evidence type="ECO:0000313" key="4">
    <source>
        <dbReference type="EMBL" id="SCL24560.1"/>
    </source>
</evidence>
<evidence type="ECO:0000256" key="1">
    <source>
        <dbReference type="SAM" id="MobiDB-lite"/>
    </source>
</evidence>
<dbReference type="Pfam" id="PF01847">
    <property type="entry name" value="VHL"/>
    <property type="match status" value="1"/>
</dbReference>
<gene>
    <name evidence="4" type="ORF">GA0070616_2939</name>
</gene>
<evidence type="ECO:0000256" key="2">
    <source>
        <dbReference type="SAM" id="SignalP"/>
    </source>
</evidence>
<dbReference type="RefSeq" id="WP_245712767.1">
    <property type="nucleotide sequence ID" value="NZ_FMHT01000003.1"/>
</dbReference>
<accession>A0A1C6S531</accession>
<feature type="compositionally biased region" description="Pro residues" evidence="1">
    <location>
        <begin position="87"/>
        <end position="100"/>
    </location>
</feature>
<evidence type="ECO:0000259" key="3">
    <source>
        <dbReference type="Pfam" id="PF01847"/>
    </source>
</evidence>
<dbReference type="SUPFAM" id="SSF49468">
    <property type="entry name" value="VHL"/>
    <property type="match status" value="1"/>
</dbReference>
<keyword evidence="2" id="KW-0732">Signal</keyword>
<feature type="compositionally biased region" description="Polar residues" evidence="1">
    <location>
        <begin position="59"/>
        <end position="73"/>
    </location>
</feature>
<sequence>MLTFVAVTVLAALMVGWWPDAAPDVPDAADVPVAAPVATEEVAKPPPAPATSLSPARVSLSSRATTPTGSASPTRVVAPTRRSDAAPSPPTSRPSRPASPSPSGRSSPGELNPLPASRERHLRSTGGGSETHIDFVNERAERVTVYWLDYGGDRRQYAVLQPGQRHRQHTYVGHPWVVTTAGGRALVCFLPAASTGTAVIR</sequence>
<feature type="signal peptide" evidence="2">
    <location>
        <begin position="1"/>
        <end position="21"/>
    </location>
</feature>
<evidence type="ECO:0000313" key="5">
    <source>
        <dbReference type="Proteomes" id="UP000199699"/>
    </source>
</evidence>
<dbReference type="Gene3D" id="2.60.40.780">
    <property type="entry name" value="von Hippel-Lindau disease tumour suppressor, beta domain"/>
    <property type="match status" value="1"/>
</dbReference>
<keyword evidence="5" id="KW-1185">Reference proteome</keyword>
<dbReference type="InterPro" id="IPR036208">
    <property type="entry name" value="VHL_sf"/>
</dbReference>
<organism evidence="4 5">
    <name type="scientific">Micromonospora nigra</name>
    <dbReference type="NCBI Taxonomy" id="145857"/>
    <lineage>
        <taxon>Bacteria</taxon>
        <taxon>Bacillati</taxon>
        <taxon>Actinomycetota</taxon>
        <taxon>Actinomycetes</taxon>
        <taxon>Micromonosporales</taxon>
        <taxon>Micromonosporaceae</taxon>
        <taxon>Micromonospora</taxon>
    </lineage>
</organism>
<feature type="chain" id="PRO_5008745464" evidence="2">
    <location>
        <begin position="22"/>
        <end position="201"/>
    </location>
</feature>
<dbReference type="EMBL" id="FMHT01000003">
    <property type="protein sequence ID" value="SCL24560.1"/>
    <property type="molecule type" value="Genomic_DNA"/>
</dbReference>
<name>A0A1C6S531_9ACTN</name>
<dbReference type="AlphaFoldDB" id="A0A1C6S531"/>
<proteinExistence type="predicted"/>